<protein>
    <recommendedName>
        <fullName evidence="3">MerR family transcriptional regulator</fullName>
    </recommendedName>
</protein>
<dbReference type="Proteomes" id="UP001235744">
    <property type="component" value="Chromosome"/>
</dbReference>
<reference evidence="1 2" key="1">
    <citation type="submission" date="2023-03" db="EMBL/GenBank/DDBJ databases">
        <title>Isolation and description of six Streptomyces strains from soil environments, able to metabolize different microbial glucans.</title>
        <authorList>
            <person name="Widen T."/>
            <person name="Larsbrink J."/>
        </authorList>
    </citation>
    <scope>NUCLEOTIDE SEQUENCE [LARGE SCALE GENOMIC DNA]</scope>
    <source>
        <strain evidence="1 2">Alt2</strain>
    </source>
</reference>
<name>A0ABY9J3C9_9ACTN</name>
<dbReference type="RefSeq" id="WP_306069282.1">
    <property type="nucleotide sequence ID" value="NZ_CP120988.1"/>
</dbReference>
<proteinExistence type="predicted"/>
<evidence type="ECO:0000313" key="1">
    <source>
        <dbReference type="EMBL" id="WLQ60436.1"/>
    </source>
</evidence>
<gene>
    <name evidence="1" type="ORF">P8A19_35655</name>
</gene>
<organism evidence="1 2">
    <name type="scientific">Streptomyces poriferorum</name>
    <dbReference type="NCBI Taxonomy" id="2798799"/>
    <lineage>
        <taxon>Bacteria</taxon>
        <taxon>Bacillati</taxon>
        <taxon>Actinomycetota</taxon>
        <taxon>Actinomycetes</taxon>
        <taxon>Kitasatosporales</taxon>
        <taxon>Streptomycetaceae</taxon>
        <taxon>Streptomyces</taxon>
    </lineage>
</organism>
<accession>A0ABY9J3C9</accession>
<evidence type="ECO:0000313" key="2">
    <source>
        <dbReference type="Proteomes" id="UP001235744"/>
    </source>
</evidence>
<evidence type="ECO:0008006" key="3">
    <source>
        <dbReference type="Google" id="ProtNLM"/>
    </source>
</evidence>
<keyword evidence="2" id="KW-1185">Reference proteome</keyword>
<sequence>MSAHDTDPTRREELLFILLHGGARTELVAQRVVDLAVAEALAEQEADIAKLRARLAELESATGTARAMHRKHPDSEHCQYDDMTWPCPTVTALGGAL</sequence>
<dbReference type="EMBL" id="CP120988">
    <property type="protein sequence ID" value="WLQ60436.1"/>
    <property type="molecule type" value="Genomic_DNA"/>
</dbReference>